<name>A0A9P3G832_9APHY</name>
<dbReference type="Proteomes" id="UP000703269">
    <property type="component" value="Unassembled WGS sequence"/>
</dbReference>
<comment type="caution">
    <text evidence="2">The sequence shown here is derived from an EMBL/GenBank/DDBJ whole genome shotgun (WGS) entry which is preliminary data.</text>
</comment>
<keyword evidence="1" id="KW-0732">Signal</keyword>
<evidence type="ECO:0000313" key="2">
    <source>
        <dbReference type="EMBL" id="GJE89190.1"/>
    </source>
</evidence>
<accession>A0A9P3G832</accession>
<keyword evidence="3" id="KW-1185">Reference proteome</keyword>
<evidence type="ECO:0000256" key="1">
    <source>
        <dbReference type="SAM" id="SignalP"/>
    </source>
</evidence>
<protein>
    <submittedName>
        <fullName evidence="2">Uncharacterized protein</fullName>
    </submittedName>
</protein>
<evidence type="ECO:0000313" key="3">
    <source>
        <dbReference type="Proteomes" id="UP000703269"/>
    </source>
</evidence>
<proteinExistence type="predicted"/>
<dbReference type="EMBL" id="BPQB01000012">
    <property type="protein sequence ID" value="GJE89190.1"/>
    <property type="molecule type" value="Genomic_DNA"/>
</dbReference>
<dbReference type="AlphaFoldDB" id="A0A9P3G832"/>
<feature type="chain" id="PRO_5040385116" evidence="1">
    <location>
        <begin position="20"/>
        <end position="151"/>
    </location>
</feature>
<reference evidence="2 3" key="1">
    <citation type="submission" date="2021-08" db="EMBL/GenBank/DDBJ databases">
        <title>Draft Genome Sequence of Phanerochaete sordida strain YK-624.</title>
        <authorList>
            <person name="Mori T."/>
            <person name="Dohra H."/>
            <person name="Suzuki T."/>
            <person name="Kawagishi H."/>
            <person name="Hirai H."/>
        </authorList>
    </citation>
    <scope>NUCLEOTIDE SEQUENCE [LARGE SCALE GENOMIC DNA]</scope>
    <source>
        <strain evidence="2 3">YK-624</strain>
    </source>
</reference>
<dbReference type="OrthoDB" id="2742236at2759"/>
<organism evidence="2 3">
    <name type="scientific">Phanerochaete sordida</name>
    <dbReference type="NCBI Taxonomy" id="48140"/>
    <lineage>
        <taxon>Eukaryota</taxon>
        <taxon>Fungi</taxon>
        <taxon>Dikarya</taxon>
        <taxon>Basidiomycota</taxon>
        <taxon>Agaricomycotina</taxon>
        <taxon>Agaricomycetes</taxon>
        <taxon>Polyporales</taxon>
        <taxon>Phanerochaetaceae</taxon>
        <taxon>Phanerochaete</taxon>
    </lineage>
</organism>
<sequence length="151" mass="15482">MQFIAAILPLFAALAPTFSAPVTPAPIMGSIAAPTSDVIVSPGSSIPFKFNVVNWCEEGYNNFKVFLTETEPTIDDVDSEGNISTALVSFGEFTIANFGLPASGTPPPSSLIVPVSAASGPAFLTVVEPFSSCPGGVTGEIGLTSVPITMQ</sequence>
<feature type="signal peptide" evidence="1">
    <location>
        <begin position="1"/>
        <end position="19"/>
    </location>
</feature>
<gene>
    <name evidence="2" type="ORF">PsYK624_052850</name>
</gene>